<keyword evidence="7" id="KW-1185">Reference proteome</keyword>
<dbReference type="InterPro" id="IPR012292">
    <property type="entry name" value="Globin/Proto"/>
</dbReference>
<dbReference type="PROSITE" id="PS50111">
    <property type="entry name" value="CHEMOTAXIS_TRANSDUC_2"/>
    <property type="match status" value="1"/>
</dbReference>
<evidence type="ECO:0000256" key="4">
    <source>
        <dbReference type="SAM" id="Coils"/>
    </source>
</evidence>
<dbReference type="PANTHER" id="PTHR32089:SF112">
    <property type="entry name" value="LYSOZYME-LIKE PROTEIN-RELATED"/>
    <property type="match status" value="1"/>
</dbReference>
<dbReference type="InterPro" id="IPR044398">
    <property type="entry name" value="Globin-sensor_dom"/>
</dbReference>
<dbReference type="InterPro" id="IPR004089">
    <property type="entry name" value="MCPsignal_dom"/>
</dbReference>
<comment type="caution">
    <text evidence="6">The sequence shown here is derived from an EMBL/GenBank/DDBJ whole genome shotgun (WGS) entry which is preliminary data.</text>
</comment>
<dbReference type="RefSeq" id="WP_212950514.1">
    <property type="nucleotide sequence ID" value="NZ_BORW01000014.1"/>
</dbReference>
<dbReference type="SUPFAM" id="SSF46458">
    <property type="entry name" value="Globin-like"/>
    <property type="match status" value="1"/>
</dbReference>
<dbReference type="EMBL" id="BORW01000014">
    <property type="protein sequence ID" value="GIO68118.1"/>
    <property type="molecule type" value="Genomic_DNA"/>
</dbReference>
<gene>
    <name evidence="6" type="ORF">J21TS3_29390</name>
</gene>
<protein>
    <submittedName>
        <fullName evidence="6">Methyl-accepting chemotaxis protein</fullName>
    </submittedName>
</protein>
<dbReference type="InterPro" id="IPR009050">
    <property type="entry name" value="Globin-like_sf"/>
</dbReference>
<evidence type="ECO:0000259" key="5">
    <source>
        <dbReference type="PROSITE" id="PS50111"/>
    </source>
</evidence>
<dbReference type="SMART" id="SM00283">
    <property type="entry name" value="MA"/>
    <property type="match status" value="1"/>
</dbReference>
<accession>A0ABQ4LYX7</accession>
<dbReference type="Pfam" id="PF00015">
    <property type="entry name" value="MCPsignal"/>
    <property type="match status" value="1"/>
</dbReference>
<dbReference type="Pfam" id="PF11563">
    <property type="entry name" value="Protoglobin"/>
    <property type="match status" value="1"/>
</dbReference>
<evidence type="ECO:0000256" key="1">
    <source>
        <dbReference type="ARBA" id="ARBA00023224"/>
    </source>
</evidence>
<organism evidence="6 7">
    <name type="scientific">Paenibacillus cookii</name>
    <dbReference type="NCBI Taxonomy" id="157839"/>
    <lineage>
        <taxon>Bacteria</taxon>
        <taxon>Bacillati</taxon>
        <taxon>Bacillota</taxon>
        <taxon>Bacilli</taxon>
        <taxon>Bacillales</taxon>
        <taxon>Paenibacillaceae</taxon>
        <taxon>Paenibacillus</taxon>
    </lineage>
</organism>
<dbReference type="SUPFAM" id="SSF58104">
    <property type="entry name" value="Methyl-accepting chemotaxis protein (MCP) signaling domain"/>
    <property type="match status" value="1"/>
</dbReference>
<evidence type="ECO:0000256" key="2">
    <source>
        <dbReference type="ARBA" id="ARBA00029447"/>
    </source>
</evidence>
<dbReference type="InterPro" id="IPR039379">
    <property type="entry name" value="Protoglobin_sensor_dom"/>
</dbReference>
<dbReference type="Gene3D" id="1.10.287.950">
    <property type="entry name" value="Methyl-accepting chemotaxis protein"/>
    <property type="match status" value="1"/>
</dbReference>
<evidence type="ECO:0000256" key="3">
    <source>
        <dbReference type="PROSITE-ProRule" id="PRU00284"/>
    </source>
</evidence>
<feature type="domain" description="Methyl-accepting transducer" evidence="5">
    <location>
        <begin position="171"/>
        <end position="337"/>
    </location>
</feature>
<sequence length="337" mass="37964">MINISPKRQQQLNYIKLTEQDMEILAQHRPVFEKVVEEVVNRFYAHIATEPELMEIIGRFTTIDRLKETQREYWLSLAEGRIDDAYLERRVAIGLVHSRVGLGVEYYLGSYMTYLDIATDLLRQAVPDQWTKVVFSLSKMFNLDSQLVLEAYEMKEKEKLKDLADEKEHVLQAVTEVVQQLTGMIAELNESAGQIAVTAQVTADSQETAHALMDELHEDVQQIESMGALIKAISDQTHLLGLNAAIEAAHAGDMGRGFAVVAGEVRKLAAHSREALEQIQDKVSGIMERLSRVQAETEKTTVHAREQASSSQELASFVNVIEKLTQDLAEIQKRSQS</sequence>
<keyword evidence="4" id="KW-0175">Coiled coil</keyword>
<evidence type="ECO:0000313" key="7">
    <source>
        <dbReference type="Proteomes" id="UP000680638"/>
    </source>
</evidence>
<dbReference type="CDD" id="cd01068">
    <property type="entry name" value="globin_sensor"/>
    <property type="match status" value="1"/>
</dbReference>
<dbReference type="Proteomes" id="UP000680638">
    <property type="component" value="Unassembled WGS sequence"/>
</dbReference>
<comment type="similarity">
    <text evidence="2">Belongs to the methyl-accepting chemotaxis (MCP) protein family.</text>
</comment>
<reference evidence="6 7" key="1">
    <citation type="submission" date="2021-03" db="EMBL/GenBank/DDBJ databases">
        <title>Antimicrobial resistance genes in bacteria isolated from Japanese honey, and their potential for conferring macrolide and lincosamide resistance in the American foulbrood pathogen Paenibacillus larvae.</title>
        <authorList>
            <person name="Okamoto M."/>
            <person name="Kumagai M."/>
            <person name="Kanamori H."/>
            <person name="Takamatsu D."/>
        </authorList>
    </citation>
    <scope>NUCLEOTIDE SEQUENCE [LARGE SCALE GENOMIC DNA]</scope>
    <source>
        <strain evidence="6 7">J21TS3</strain>
    </source>
</reference>
<dbReference type="InterPro" id="IPR004090">
    <property type="entry name" value="Chemotax_Me-accpt_rcpt"/>
</dbReference>
<name>A0ABQ4LYX7_9BACL</name>
<keyword evidence="1 3" id="KW-0807">Transducer</keyword>
<dbReference type="PRINTS" id="PR00260">
    <property type="entry name" value="CHEMTRNSDUCR"/>
</dbReference>
<dbReference type="Gene3D" id="1.10.490.10">
    <property type="entry name" value="Globins"/>
    <property type="match status" value="1"/>
</dbReference>
<evidence type="ECO:0000313" key="6">
    <source>
        <dbReference type="EMBL" id="GIO68118.1"/>
    </source>
</evidence>
<dbReference type="PANTHER" id="PTHR32089">
    <property type="entry name" value="METHYL-ACCEPTING CHEMOTAXIS PROTEIN MCPB"/>
    <property type="match status" value="1"/>
</dbReference>
<feature type="coiled-coil region" evidence="4">
    <location>
        <begin position="276"/>
        <end position="334"/>
    </location>
</feature>
<proteinExistence type="inferred from homology"/>